<dbReference type="Pfam" id="PF00528">
    <property type="entry name" value="BPD_transp_1"/>
    <property type="match status" value="1"/>
</dbReference>
<evidence type="ECO:0000256" key="3">
    <source>
        <dbReference type="ARBA" id="ARBA00022475"/>
    </source>
</evidence>
<accession>A0A383B016</accession>
<feature type="transmembrane region" description="Helical" evidence="8">
    <location>
        <begin position="7"/>
        <end position="29"/>
    </location>
</feature>
<proteinExistence type="predicted"/>
<evidence type="ECO:0000256" key="5">
    <source>
        <dbReference type="ARBA" id="ARBA00022692"/>
    </source>
</evidence>
<gene>
    <name evidence="10" type="ORF">METZ01_LOCUS466075</name>
</gene>
<feature type="domain" description="ABC transmembrane type-1" evidence="9">
    <location>
        <begin position="1"/>
        <end position="168"/>
    </location>
</feature>
<dbReference type="InterPro" id="IPR000515">
    <property type="entry name" value="MetI-like"/>
</dbReference>
<evidence type="ECO:0000313" key="10">
    <source>
        <dbReference type="EMBL" id="SVE13221.1"/>
    </source>
</evidence>
<keyword evidence="4" id="KW-0997">Cell inner membrane</keyword>
<evidence type="ECO:0000256" key="6">
    <source>
        <dbReference type="ARBA" id="ARBA00022989"/>
    </source>
</evidence>
<protein>
    <recommendedName>
        <fullName evidence="9">ABC transmembrane type-1 domain-containing protein</fullName>
    </recommendedName>
</protein>
<evidence type="ECO:0000256" key="8">
    <source>
        <dbReference type="SAM" id="Phobius"/>
    </source>
</evidence>
<evidence type="ECO:0000256" key="1">
    <source>
        <dbReference type="ARBA" id="ARBA00004429"/>
    </source>
</evidence>
<dbReference type="CDD" id="cd06261">
    <property type="entry name" value="TM_PBP2"/>
    <property type="match status" value="1"/>
</dbReference>
<dbReference type="SUPFAM" id="SSF161098">
    <property type="entry name" value="MetI-like"/>
    <property type="match status" value="1"/>
</dbReference>
<evidence type="ECO:0000256" key="4">
    <source>
        <dbReference type="ARBA" id="ARBA00022519"/>
    </source>
</evidence>
<evidence type="ECO:0000259" key="9">
    <source>
        <dbReference type="PROSITE" id="PS50928"/>
    </source>
</evidence>
<dbReference type="PANTHER" id="PTHR43357:SF3">
    <property type="entry name" value="FE(3+)-TRANSPORT SYSTEM PERMEASE PROTEIN FBPB 2"/>
    <property type="match status" value="1"/>
</dbReference>
<keyword evidence="7 8" id="KW-0472">Membrane</keyword>
<name>A0A383B016_9ZZZZ</name>
<feature type="transmembrane region" description="Helical" evidence="8">
    <location>
        <begin position="41"/>
        <end position="65"/>
    </location>
</feature>
<dbReference type="EMBL" id="UINC01196283">
    <property type="protein sequence ID" value="SVE13221.1"/>
    <property type="molecule type" value="Genomic_DNA"/>
</dbReference>
<dbReference type="PANTHER" id="PTHR43357">
    <property type="entry name" value="INNER MEMBRANE ABC TRANSPORTER PERMEASE PROTEIN YDCV"/>
    <property type="match status" value="1"/>
</dbReference>
<dbReference type="PROSITE" id="PS50928">
    <property type="entry name" value="ABC_TM1"/>
    <property type="match status" value="1"/>
</dbReference>
<evidence type="ECO:0000256" key="7">
    <source>
        <dbReference type="ARBA" id="ARBA00023136"/>
    </source>
</evidence>
<organism evidence="10">
    <name type="scientific">marine metagenome</name>
    <dbReference type="NCBI Taxonomy" id="408172"/>
    <lineage>
        <taxon>unclassified sequences</taxon>
        <taxon>metagenomes</taxon>
        <taxon>ecological metagenomes</taxon>
    </lineage>
</organism>
<sequence>NISLKLFSLGYSIPGIVIAIGIMIPITFLDELQSNFFGEPIFYLSGSFVALIIAYVVRFSTISFVTTEAGLSKIKNNIDLTARSFGLSKFSIIKNIHIPMMKTTIITALILVFVDIVKELPATLILRPFNFDTLSINIYELASAEQLSYIASPALLLIIIGLIPVIILTKKTINNGSVNFET</sequence>
<feature type="transmembrane region" description="Helical" evidence="8">
    <location>
        <begin position="146"/>
        <end position="168"/>
    </location>
</feature>
<keyword evidence="6 8" id="KW-1133">Transmembrane helix</keyword>
<comment type="subcellular location">
    <subcellularLocation>
        <location evidence="1">Cell inner membrane</location>
        <topology evidence="1">Multi-pass membrane protein</topology>
    </subcellularLocation>
</comment>
<dbReference type="GO" id="GO:0055085">
    <property type="term" value="P:transmembrane transport"/>
    <property type="evidence" value="ECO:0007669"/>
    <property type="project" value="InterPro"/>
</dbReference>
<evidence type="ECO:0000256" key="2">
    <source>
        <dbReference type="ARBA" id="ARBA00022448"/>
    </source>
</evidence>
<dbReference type="InterPro" id="IPR035906">
    <property type="entry name" value="MetI-like_sf"/>
</dbReference>
<keyword evidence="5 8" id="KW-0812">Transmembrane</keyword>
<feature type="non-terminal residue" evidence="10">
    <location>
        <position position="1"/>
    </location>
</feature>
<dbReference type="Gene3D" id="1.10.3720.10">
    <property type="entry name" value="MetI-like"/>
    <property type="match status" value="1"/>
</dbReference>
<dbReference type="GO" id="GO:0005886">
    <property type="term" value="C:plasma membrane"/>
    <property type="evidence" value="ECO:0007669"/>
    <property type="project" value="UniProtKB-SubCell"/>
</dbReference>
<dbReference type="AlphaFoldDB" id="A0A383B016"/>
<feature type="transmembrane region" description="Helical" evidence="8">
    <location>
        <begin position="104"/>
        <end position="126"/>
    </location>
</feature>
<keyword evidence="2" id="KW-0813">Transport</keyword>
<keyword evidence="3" id="KW-1003">Cell membrane</keyword>
<reference evidence="10" key="1">
    <citation type="submission" date="2018-05" db="EMBL/GenBank/DDBJ databases">
        <authorList>
            <person name="Lanie J.A."/>
            <person name="Ng W.-L."/>
            <person name="Kazmierczak K.M."/>
            <person name="Andrzejewski T.M."/>
            <person name="Davidsen T.M."/>
            <person name="Wayne K.J."/>
            <person name="Tettelin H."/>
            <person name="Glass J.I."/>
            <person name="Rusch D."/>
            <person name="Podicherti R."/>
            <person name="Tsui H.-C.T."/>
            <person name="Winkler M.E."/>
        </authorList>
    </citation>
    <scope>NUCLEOTIDE SEQUENCE</scope>
</reference>